<evidence type="ECO:0000256" key="5">
    <source>
        <dbReference type="ARBA" id="ARBA00022692"/>
    </source>
</evidence>
<feature type="transmembrane region" description="Helical" evidence="9">
    <location>
        <begin position="12"/>
        <end position="38"/>
    </location>
</feature>
<dbReference type="Pfam" id="PF07690">
    <property type="entry name" value="MFS_1"/>
    <property type="match status" value="1"/>
</dbReference>
<evidence type="ECO:0000313" key="12">
    <source>
        <dbReference type="Proteomes" id="UP001172756"/>
    </source>
</evidence>
<dbReference type="FunFam" id="1.20.1720.10:FF:000004">
    <property type="entry name" value="EmrB/QacA family drug resistance transporter"/>
    <property type="match status" value="1"/>
</dbReference>
<keyword evidence="6 9" id="KW-1133">Transmembrane helix</keyword>
<dbReference type="GO" id="GO:0005886">
    <property type="term" value="C:plasma membrane"/>
    <property type="evidence" value="ECO:0007669"/>
    <property type="project" value="UniProtKB-SubCell"/>
</dbReference>
<dbReference type="PROSITE" id="PS50850">
    <property type="entry name" value="MFS"/>
    <property type="match status" value="1"/>
</dbReference>
<evidence type="ECO:0000256" key="9">
    <source>
        <dbReference type="SAM" id="Phobius"/>
    </source>
</evidence>
<evidence type="ECO:0000256" key="4">
    <source>
        <dbReference type="ARBA" id="ARBA00022475"/>
    </source>
</evidence>
<feature type="transmembrane region" description="Helical" evidence="9">
    <location>
        <begin position="311"/>
        <end position="330"/>
    </location>
</feature>
<reference evidence="11 12" key="1">
    <citation type="submission" date="2023-06" db="EMBL/GenBank/DDBJ databases">
        <title>SYSU T0a273.</title>
        <authorList>
            <person name="Gao L."/>
            <person name="Fang B.-Z."/>
            <person name="Li W.-J."/>
        </authorList>
    </citation>
    <scope>NUCLEOTIDE SEQUENCE [LARGE SCALE GENOMIC DNA]</scope>
    <source>
        <strain evidence="11 12">SYSU T0a273</strain>
    </source>
</reference>
<dbReference type="Gene3D" id="1.20.1250.20">
    <property type="entry name" value="MFS general substrate transporter like domains"/>
    <property type="match status" value="1"/>
</dbReference>
<name>A0AB35MKE9_9MICO</name>
<dbReference type="InterPro" id="IPR011701">
    <property type="entry name" value="MFS"/>
</dbReference>
<feature type="transmembrane region" description="Helical" evidence="9">
    <location>
        <begin position="506"/>
        <end position="528"/>
    </location>
</feature>
<evidence type="ECO:0000256" key="8">
    <source>
        <dbReference type="SAM" id="MobiDB-lite"/>
    </source>
</evidence>
<comment type="similarity">
    <text evidence="2">Belongs to the major facilitator superfamily. TCR/Tet family.</text>
</comment>
<feature type="transmembrane region" description="Helical" evidence="9">
    <location>
        <begin position="112"/>
        <end position="131"/>
    </location>
</feature>
<dbReference type="RefSeq" id="WP_301160915.1">
    <property type="nucleotide sequence ID" value="NZ_JAUHQB010000010.1"/>
</dbReference>
<evidence type="ECO:0000256" key="6">
    <source>
        <dbReference type="ARBA" id="ARBA00022989"/>
    </source>
</evidence>
<sequence>MPAPSPLLSRRQINLIVGGLVVGMFLAALDQMIVATAIRTIGDDLNGLTLQAWVTTAYLIASTISTPLYGKLSDIYGRKPLYVISLSLFVLGSLLCGTAGDMYQLAGYRALQGLGAGGLMALALIIVGDILSPRERTKYQAAFFGVWGIASVLGPVLGGFFAGADAILGVAGWRWIFLLNVPLGLIALAVILRVLHVPHSPHHPRIDYWGVAALITAIVPMLLVVEQGRSWGWTSPSVLTLAALSVVGIAGFVVAERAAKDDALLPLRMFRNRTVAVSTGLNFVMGFAMFGGMAGLPLYLQIAKGMEPTQAGLAMLPMMTGIMAMAGSAAPIIHRTGRYKPFPVVGGTLLVVAGLVLSRLEAESSMWFFSLGAFLFGLGLGGIMQPVMLAVQNAVEPRDMGAGSASVMFFRQIGGSLGTAIFLSILFSSVTGDIAEEFEVAAQTPEFQEVVANPATLENPVNAQVLAVVQSGSLDAADGLSLDDTSFLSELDPVLAAPFRAGFADAIANVLLMTSLFSILGLALAIALPQLPLREKSGLETMRDGDHAIGGGAARDDADRTEGADLPEGDRSP</sequence>
<gene>
    <name evidence="11" type="ORF">QQ002_12185</name>
</gene>
<evidence type="ECO:0000256" key="2">
    <source>
        <dbReference type="ARBA" id="ARBA00007520"/>
    </source>
</evidence>
<feature type="transmembrane region" description="Helical" evidence="9">
    <location>
        <begin position="175"/>
        <end position="194"/>
    </location>
</feature>
<feature type="region of interest" description="Disordered" evidence="8">
    <location>
        <begin position="542"/>
        <end position="573"/>
    </location>
</feature>
<evidence type="ECO:0000313" key="11">
    <source>
        <dbReference type="EMBL" id="MDN4484301.1"/>
    </source>
</evidence>
<dbReference type="SUPFAM" id="SSF103473">
    <property type="entry name" value="MFS general substrate transporter"/>
    <property type="match status" value="1"/>
</dbReference>
<dbReference type="InterPro" id="IPR036259">
    <property type="entry name" value="MFS_trans_sf"/>
</dbReference>
<feature type="transmembrane region" description="Helical" evidence="9">
    <location>
        <begin position="50"/>
        <end position="69"/>
    </location>
</feature>
<dbReference type="InterPro" id="IPR020846">
    <property type="entry name" value="MFS_dom"/>
</dbReference>
<dbReference type="EMBL" id="JAUHQB010000010">
    <property type="protein sequence ID" value="MDN4484301.1"/>
    <property type="molecule type" value="Genomic_DNA"/>
</dbReference>
<feature type="domain" description="Major facilitator superfamily (MFS) profile" evidence="10">
    <location>
        <begin position="16"/>
        <end position="533"/>
    </location>
</feature>
<protein>
    <submittedName>
        <fullName evidence="11">MDR family MFS transporter</fullName>
    </submittedName>
</protein>
<feature type="transmembrane region" description="Helical" evidence="9">
    <location>
        <begin position="409"/>
        <end position="430"/>
    </location>
</feature>
<dbReference type="AlphaFoldDB" id="A0AB35MKE9"/>
<keyword evidence="7 9" id="KW-0472">Membrane</keyword>
<feature type="compositionally biased region" description="Basic and acidic residues" evidence="8">
    <location>
        <begin position="554"/>
        <end position="573"/>
    </location>
</feature>
<organism evidence="11 12">
    <name type="scientific">Demequina lignilytica</name>
    <dbReference type="NCBI Taxonomy" id="3051663"/>
    <lineage>
        <taxon>Bacteria</taxon>
        <taxon>Bacillati</taxon>
        <taxon>Actinomycetota</taxon>
        <taxon>Actinomycetes</taxon>
        <taxon>Micrococcales</taxon>
        <taxon>Demequinaceae</taxon>
        <taxon>Demequina</taxon>
    </lineage>
</organism>
<keyword evidence="4" id="KW-1003">Cell membrane</keyword>
<evidence type="ECO:0000256" key="7">
    <source>
        <dbReference type="ARBA" id="ARBA00023136"/>
    </source>
</evidence>
<feature type="transmembrane region" description="Helical" evidence="9">
    <location>
        <begin position="206"/>
        <end position="225"/>
    </location>
</feature>
<comment type="subcellular location">
    <subcellularLocation>
        <location evidence="1">Cell membrane</location>
        <topology evidence="1">Multi-pass membrane protein</topology>
    </subcellularLocation>
</comment>
<comment type="caution">
    <text evidence="11">The sequence shown here is derived from an EMBL/GenBank/DDBJ whole genome shotgun (WGS) entry which is preliminary data.</text>
</comment>
<evidence type="ECO:0000259" key="10">
    <source>
        <dbReference type="PROSITE" id="PS50850"/>
    </source>
</evidence>
<evidence type="ECO:0000256" key="3">
    <source>
        <dbReference type="ARBA" id="ARBA00022448"/>
    </source>
</evidence>
<feature type="transmembrane region" description="Helical" evidence="9">
    <location>
        <begin position="81"/>
        <end position="100"/>
    </location>
</feature>
<feature type="transmembrane region" description="Helical" evidence="9">
    <location>
        <begin position="237"/>
        <end position="255"/>
    </location>
</feature>
<dbReference type="Gene3D" id="1.20.1720.10">
    <property type="entry name" value="Multidrug resistance protein D"/>
    <property type="match status" value="1"/>
</dbReference>
<feature type="transmembrane region" description="Helical" evidence="9">
    <location>
        <begin position="275"/>
        <end position="299"/>
    </location>
</feature>
<dbReference type="NCBIfam" id="TIGR00711">
    <property type="entry name" value="efflux_EmrB"/>
    <property type="match status" value="1"/>
</dbReference>
<dbReference type="PANTHER" id="PTHR23501">
    <property type="entry name" value="MAJOR FACILITATOR SUPERFAMILY"/>
    <property type="match status" value="1"/>
</dbReference>
<dbReference type="PANTHER" id="PTHR23501:SF197">
    <property type="entry name" value="COMD"/>
    <property type="match status" value="1"/>
</dbReference>
<dbReference type="CDD" id="cd17502">
    <property type="entry name" value="MFS_Azr1_MDR_like"/>
    <property type="match status" value="1"/>
</dbReference>
<dbReference type="InterPro" id="IPR004638">
    <property type="entry name" value="EmrB-like"/>
</dbReference>
<evidence type="ECO:0000256" key="1">
    <source>
        <dbReference type="ARBA" id="ARBA00004651"/>
    </source>
</evidence>
<dbReference type="GO" id="GO:0022857">
    <property type="term" value="F:transmembrane transporter activity"/>
    <property type="evidence" value="ECO:0007669"/>
    <property type="project" value="InterPro"/>
</dbReference>
<feature type="transmembrane region" description="Helical" evidence="9">
    <location>
        <begin position="143"/>
        <end position="163"/>
    </location>
</feature>
<keyword evidence="5 9" id="KW-0812">Transmembrane</keyword>
<dbReference type="Proteomes" id="UP001172756">
    <property type="component" value="Unassembled WGS sequence"/>
</dbReference>
<proteinExistence type="inferred from homology"/>
<accession>A0AB35MKE9</accession>
<feature type="transmembrane region" description="Helical" evidence="9">
    <location>
        <begin position="366"/>
        <end position="389"/>
    </location>
</feature>
<keyword evidence="3" id="KW-0813">Transport</keyword>